<dbReference type="EMBL" id="JANPWB010000008">
    <property type="protein sequence ID" value="KAJ1161480.1"/>
    <property type="molecule type" value="Genomic_DNA"/>
</dbReference>
<sequence length="146" mass="16209">MADQKWVALRKAAVSRNSSKFWAIISEGCGNRKSPMTPLIAEEDWREYILALYVEIGEMKIGEADSSLSKDIDLVNCGLQEIEGLIESMRASGTMGPGEVLMAVIKREPQLWARILCPVFRACYLQGSIPDSWTGSVIVPTFKKGR</sequence>
<evidence type="ECO:0000313" key="1">
    <source>
        <dbReference type="EMBL" id="KAJ1161480.1"/>
    </source>
</evidence>
<name>A0AAV7SDM0_PLEWA</name>
<evidence type="ECO:0008006" key="3">
    <source>
        <dbReference type="Google" id="ProtNLM"/>
    </source>
</evidence>
<comment type="caution">
    <text evidence="1">The sequence shown here is derived from an EMBL/GenBank/DDBJ whole genome shotgun (WGS) entry which is preliminary data.</text>
</comment>
<proteinExistence type="predicted"/>
<organism evidence="1 2">
    <name type="scientific">Pleurodeles waltl</name>
    <name type="common">Iberian ribbed newt</name>
    <dbReference type="NCBI Taxonomy" id="8319"/>
    <lineage>
        <taxon>Eukaryota</taxon>
        <taxon>Metazoa</taxon>
        <taxon>Chordata</taxon>
        <taxon>Craniata</taxon>
        <taxon>Vertebrata</taxon>
        <taxon>Euteleostomi</taxon>
        <taxon>Amphibia</taxon>
        <taxon>Batrachia</taxon>
        <taxon>Caudata</taxon>
        <taxon>Salamandroidea</taxon>
        <taxon>Salamandridae</taxon>
        <taxon>Pleurodelinae</taxon>
        <taxon>Pleurodeles</taxon>
    </lineage>
</organism>
<dbReference type="AlphaFoldDB" id="A0AAV7SDM0"/>
<reference evidence="1" key="1">
    <citation type="journal article" date="2022" name="bioRxiv">
        <title>Sequencing and chromosome-scale assembly of the giantPleurodeles waltlgenome.</title>
        <authorList>
            <person name="Brown T."/>
            <person name="Elewa A."/>
            <person name="Iarovenko S."/>
            <person name="Subramanian E."/>
            <person name="Araus A.J."/>
            <person name="Petzold A."/>
            <person name="Susuki M."/>
            <person name="Suzuki K.-i.T."/>
            <person name="Hayashi T."/>
            <person name="Toyoda A."/>
            <person name="Oliveira C."/>
            <person name="Osipova E."/>
            <person name="Leigh N.D."/>
            <person name="Simon A."/>
            <person name="Yun M.H."/>
        </authorList>
    </citation>
    <scope>NUCLEOTIDE SEQUENCE</scope>
    <source>
        <strain evidence="1">20211129_DDA</strain>
        <tissue evidence="1">Liver</tissue>
    </source>
</reference>
<dbReference type="Proteomes" id="UP001066276">
    <property type="component" value="Chromosome 4_2"/>
</dbReference>
<accession>A0AAV7SDM0</accession>
<evidence type="ECO:0000313" key="2">
    <source>
        <dbReference type="Proteomes" id="UP001066276"/>
    </source>
</evidence>
<keyword evidence="2" id="KW-1185">Reference proteome</keyword>
<protein>
    <recommendedName>
        <fullName evidence="3">Reverse transcriptase</fullName>
    </recommendedName>
</protein>
<gene>
    <name evidence="1" type="ORF">NDU88_001965</name>
</gene>